<protein>
    <submittedName>
        <fullName evidence="4">GGDEF domain-containing protein</fullName>
    </submittedName>
</protein>
<dbReference type="FunFam" id="3.30.70.270:FF:000001">
    <property type="entry name" value="Diguanylate cyclase domain protein"/>
    <property type="match status" value="1"/>
</dbReference>
<evidence type="ECO:0000256" key="2">
    <source>
        <dbReference type="SAM" id="Phobius"/>
    </source>
</evidence>
<feature type="transmembrane region" description="Helical" evidence="2">
    <location>
        <begin position="205"/>
        <end position="224"/>
    </location>
</feature>
<dbReference type="SMART" id="SM00267">
    <property type="entry name" value="GGDEF"/>
    <property type="match status" value="1"/>
</dbReference>
<dbReference type="InterPro" id="IPR031621">
    <property type="entry name" value="HisKA_7TM"/>
</dbReference>
<dbReference type="GO" id="GO:0005886">
    <property type="term" value="C:plasma membrane"/>
    <property type="evidence" value="ECO:0007669"/>
    <property type="project" value="TreeGrafter"/>
</dbReference>
<dbReference type="InterPro" id="IPR043128">
    <property type="entry name" value="Rev_trsase/Diguanyl_cyclase"/>
</dbReference>
<organism evidence="4 5">
    <name type="scientific">Planosporangium mesophilum</name>
    <dbReference type="NCBI Taxonomy" id="689768"/>
    <lineage>
        <taxon>Bacteria</taxon>
        <taxon>Bacillati</taxon>
        <taxon>Actinomycetota</taxon>
        <taxon>Actinomycetes</taxon>
        <taxon>Micromonosporales</taxon>
        <taxon>Micromonosporaceae</taxon>
        <taxon>Planosporangium</taxon>
    </lineage>
</organism>
<evidence type="ECO:0000259" key="3">
    <source>
        <dbReference type="PROSITE" id="PS50887"/>
    </source>
</evidence>
<dbReference type="InterPro" id="IPR013656">
    <property type="entry name" value="PAS_4"/>
</dbReference>
<proteinExistence type="predicted"/>
<feature type="transmembrane region" description="Helical" evidence="2">
    <location>
        <begin position="67"/>
        <end position="90"/>
    </location>
</feature>
<dbReference type="InterPro" id="IPR029787">
    <property type="entry name" value="Nucleotide_cyclase"/>
</dbReference>
<dbReference type="InterPro" id="IPR000014">
    <property type="entry name" value="PAS"/>
</dbReference>
<dbReference type="Pfam" id="PF16927">
    <property type="entry name" value="HisKA_7TM"/>
    <property type="match status" value="1"/>
</dbReference>
<dbReference type="Pfam" id="PF00990">
    <property type="entry name" value="GGDEF"/>
    <property type="match status" value="1"/>
</dbReference>
<comment type="caution">
    <text evidence="4">The sequence shown here is derived from an EMBL/GenBank/DDBJ whole genome shotgun (WGS) entry which is preliminary data.</text>
</comment>
<dbReference type="PANTHER" id="PTHR45138:SF9">
    <property type="entry name" value="DIGUANYLATE CYCLASE DGCM-RELATED"/>
    <property type="match status" value="1"/>
</dbReference>
<evidence type="ECO:0000313" key="4">
    <source>
        <dbReference type="EMBL" id="GII25794.1"/>
    </source>
</evidence>
<dbReference type="SUPFAM" id="SSF55073">
    <property type="entry name" value="Nucleotide cyclase"/>
    <property type="match status" value="1"/>
</dbReference>
<dbReference type="AlphaFoldDB" id="A0A8J3TGF0"/>
<dbReference type="InterPro" id="IPR035965">
    <property type="entry name" value="PAS-like_dom_sf"/>
</dbReference>
<dbReference type="PANTHER" id="PTHR45138">
    <property type="entry name" value="REGULATORY COMPONENTS OF SENSORY TRANSDUCTION SYSTEM"/>
    <property type="match status" value="1"/>
</dbReference>
<dbReference type="NCBIfam" id="TIGR00254">
    <property type="entry name" value="GGDEF"/>
    <property type="match status" value="1"/>
</dbReference>
<feature type="transmembrane region" description="Helical" evidence="2">
    <location>
        <begin position="144"/>
        <end position="166"/>
    </location>
</feature>
<dbReference type="SUPFAM" id="SSF55785">
    <property type="entry name" value="PYP-like sensor domain (PAS domain)"/>
    <property type="match status" value="1"/>
</dbReference>
<dbReference type="PROSITE" id="PS50887">
    <property type="entry name" value="GGDEF"/>
    <property type="match status" value="1"/>
</dbReference>
<dbReference type="Gene3D" id="3.30.450.20">
    <property type="entry name" value="PAS domain"/>
    <property type="match status" value="1"/>
</dbReference>
<dbReference type="InterPro" id="IPR050469">
    <property type="entry name" value="Diguanylate_Cyclase"/>
</dbReference>
<dbReference type="GO" id="GO:1902201">
    <property type="term" value="P:negative regulation of bacterial-type flagellum-dependent cell motility"/>
    <property type="evidence" value="ECO:0007669"/>
    <property type="project" value="TreeGrafter"/>
</dbReference>
<dbReference type="InterPro" id="IPR000160">
    <property type="entry name" value="GGDEF_dom"/>
</dbReference>
<name>A0A8J3TGF0_9ACTN</name>
<keyword evidence="5" id="KW-1185">Reference proteome</keyword>
<accession>A0A8J3TGF0</accession>
<dbReference type="Gene3D" id="3.30.70.270">
    <property type="match status" value="1"/>
</dbReference>
<feature type="coiled-coil region" evidence="1">
    <location>
        <begin position="336"/>
        <end position="373"/>
    </location>
</feature>
<keyword evidence="2" id="KW-0472">Membrane</keyword>
<dbReference type="RefSeq" id="WP_168118104.1">
    <property type="nucleotide sequence ID" value="NZ_BOON01000059.1"/>
</dbReference>
<keyword evidence="2" id="KW-0812">Transmembrane</keyword>
<dbReference type="CDD" id="cd01949">
    <property type="entry name" value="GGDEF"/>
    <property type="match status" value="1"/>
</dbReference>
<evidence type="ECO:0000313" key="5">
    <source>
        <dbReference type="Proteomes" id="UP000599074"/>
    </source>
</evidence>
<gene>
    <name evidence="4" type="ORF">Pme01_53910</name>
</gene>
<feature type="transmembrane region" description="Helical" evidence="2">
    <location>
        <begin position="6"/>
        <end position="25"/>
    </location>
</feature>
<sequence length="537" mass="58377">MLQWQPYVLLPLSGAVVCAVVGWSAWRQRRSDRAATALAWTMVGLVWWSTAEVVGNSLANPRVQTGLVLAVFPAIGLVVLSGFWLVLFLVNRDAAPPPLVRALLLVEPVALAVAAATNGWHHLLVTSTDAVGHPAIMVPHFGPFFWVHSVYSYVLLSVGLSYAVRARRTATGLYRRQLTIALVAPAFPGAANVVSVVLAARGGSIDLAVAGFAVYGLVYWWALFRQGMLRLVPVARGYVFERVTDALVVVDPDSRVIDLNQAAVRLVRRLQPELPENLIGLPSYRLVPGGRPGERLRDGEHVFETDGVHVDIDVRSGGLADRHGVPIGRVVVVRDVTELNDKKRELTAANERLHEQLRTIERLRADLAEQASRDELTGLYNRRHLMRTLDEELARARETGRPLSLVLLDVDHFKSVNDRYGHAVGDDLLLAIAGALTAAARQGDTVVRYGGEEFVVLLPGATQEQAWNRAQEWRRRCAAATVPTGQGQLSATFSAGVASFPDAGASASALLHAADKALYRAKAEGRDRVLIAEPLAA</sequence>
<reference evidence="4" key="1">
    <citation type="submission" date="2021-01" db="EMBL/GenBank/DDBJ databases">
        <title>Whole genome shotgun sequence of Planosporangium mesophilum NBRC 109066.</title>
        <authorList>
            <person name="Komaki H."/>
            <person name="Tamura T."/>
        </authorList>
    </citation>
    <scope>NUCLEOTIDE SEQUENCE</scope>
    <source>
        <strain evidence="4">NBRC 109066</strain>
    </source>
</reference>
<dbReference type="GO" id="GO:0052621">
    <property type="term" value="F:diguanylate cyclase activity"/>
    <property type="evidence" value="ECO:0007669"/>
    <property type="project" value="TreeGrafter"/>
</dbReference>
<keyword evidence="2" id="KW-1133">Transmembrane helix</keyword>
<dbReference type="Proteomes" id="UP000599074">
    <property type="component" value="Unassembled WGS sequence"/>
</dbReference>
<feature type="transmembrane region" description="Helical" evidence="2">
    <location>
        <begin position="178"/>
        <end position="199"/>
    </location>
</feature>
<dbReference type="EMBL" id="BOON01000059">
    <property type="protein sequence ID" value="GII25794.1"/>
    <property type="molecule type" value="Genomic_DNA"/>
</dbReference>
<dbReference type="Pfam" id="PF08448">
    <property type="entry name" value="PAS_4"/>
    <property type="match status" value="1"/>
</dbReference>
<keyword evidence="1" id="KW-0175">Coiled coil</keyword>
<evidence type="ECO:0000256" key="1">
    <source>
        <dbReference type="SAM" id="Coils"/>
    </source>
</evidence>
<feature type="transmembrane region" description="Helical" evidence="2">
    <location>
        <begin position="102"/>
        <end position="124"/>
    </location>
</feature>
<feature type="domain" description="GGDEF" evidence="3">
    <location>
        <begin position="401"/>
        <end position="534"/>
    </location>
</feature>
<dbReference type="GO" id="GO:0043709">
    <property type="term" value="P:cell adhesion involved in single-species biofilm formation"/>
    <property type="evidence" value="ECO:0007669"/>
    <property type="project" value="TreeGrafter"/>
</dbReference>
<dbReference type="CDD" id="cd00130">
    <property type="entry name" value="PAS"/>
    <property type="match status" value="1"/>
</dbReference>
<feature type="transmembrane region" description="Helical" evidence="2">
    <location>
        <begin position="37"/>
        <end position="55"/>
    </location>
</feature>